<proteinExistence type="predicted"/>
<name>A0ABM5J0X1_DRORH</name>
<keyword evidence="3" id="KW-1185">Reference proteome</keyword>
<dbReference type="InterPro" id="IPR045860">
    <property type="entry name" value="Snake_toxin-like_sf"/>
</dbReference>
<accession>A0ABM5J0X1</accession>
<evidence type="ECO:0000313" key="3">
    <source>
        <dbReference type="Proteomes" id="UP001652680"/>
    </source>
</evidence>
<evidence type="ECO:0000313" key="2">
    <source>
        <dbReference type="EnsemblMetazoa" id="XP_044312475.1"/>
    </source>
</evidence>
<evidence type="ECO:0008006" key="4">
    <source>
        <dbReference type="Google" id="ProtNLM"/>
    </source>
</evidence>
<dbReference type="GeneID" id="108037014"/>
<protein>
    <recommendedName>
        <fullName evidence="4">Protein quiver</fullName>
    </recommendedName>
</protein>
<dbReference type="RefSeq" id="XP_044312475.1">
    <property type="nucleotide sequence ID" value="XM_044456540.1"/>
</dbReference>
<organism evidence="2 3">
    <name type="scientific">Drosophila rhopaloa</name>
    <name type="common">Fruit fly</name>
    <dbReference type="NCBI Taxonomy" id="1041015"/>
    <lineage>
        <taxon>Eukaryota</taxon>
        <taxon>Metazoa</taxon>
        <taxon>Ecdysozoa</taxon>
        <taxon>Arthropoda</taxon>
        <taxon>Hexapoda</taxon>
        <taxon>Insecta</taxon>
        <taxon>Pterygota</taxon>
        <taxon>Neoptera</taxon>
        <taxon>Endopterygota</taxon>
        <taxon>Diptera</taxon>
        <taxon>Brachycera</taxon>
        <taxon>Muscomorpha</taxon>
        <taxon>Ephydroidea</taxon>
        <taxon>Drosophilidae</taxon>
        <taxon>Drosophila</taxon>
        <taxon>Sophophora</taxon>
    </lineage>
</organism>
<reference evidence="2" key="2">
    <citation type="submission" date="2025-05" db="UniProtKB">
        <authorList>
            <consortium name="EnsemblMetazoa"/>
        </authorList>
    </citation>
    <scope>IDENTIFICATION</scope>
</reference>
<evidence type="ECO:0000256" key="1">
    <source>
        <dbReference type="SAM" id="SignalP"/>
    </source>
</evidence>
<feature type="signal peptide" evidence="1">
    <location>
        <begin position="1"/>
        <end position="30"/>
    </location>
</feature>
<reference evidence="3" key="1">
    <citation type="journal article" date="2021" name="Elife">
        <title>Highly contiguous assemblies of 101 drosophilid genomes.</title>
        <authorList>
            <person name="Kim B.Y."/>
            <person name="Wang J.R."/>
            <person name="Miller D.E."/>
            <person name="Barmina O."/>
            <person name="Delaney E."/>
            <person name="Thompson A."/>
            <person name="Comeault A.A."/>
            <person name="Peede D."/>
            <person name="D'Agostino E.R."/>
            <person name="Pelaez J."/>
            <person name="Aguilar J.M."/>
            <person name="Haji D."/>
            <person name="Matsunaga T."/>
            <person name="Armstrong E.E."/>
            <person name="Zych M."/>
            <person name="Ogawa Y."/>
            <person name="Stamenkovic-Radak M."/>
            <person name="Jelic M."/>
            <person name="Veselinovic M.S."/>
            <person name="Tanaskovic M."/>
            <person name="Eric P."/>
            <person name="Gao J.J."/>
            <person name="Katoh T.K."/>
            <person name="Toda M.J."/>
            <person name="Watabe H."/>
            <person name="Watada M."/>
            <person name="Davis J.S."/>
            <person name="Moyle L.C."/>
            <person name="Manoli G."/>
            <person name="Bertolini E."/>
            <person name="Kostal V."/>
            <person name="Hawley R.S."/>
            <person name="Takahashi A."/>
            <person name="Jones C.D."/>
            <person name="Price D.K."/>
            <person name="Whiteman N."/>
            <person name="Kopp A."/>
            <person name="Matute D.R."/>
            <person name="Petrov D.A."/>
        </authorList>
    </citation>
    <scope>NUCLEOTIDE SEQUENCE [LARGE SCALE GENOMIC DNA]</scope>
</reference>
<dbReference type="EnsemblMetazoa" id="XM_044456540.1">
    <property type="protein sequence ID" value="XP_044312475.1"/>
    <property type="gene ID" value="LOC108037014"/>
</dbReference>
<keyword evidence="1" id="KW-0732">Signal</keyword>
<dbReference type="Proteomes" id="UP001652680">
    <property type="component" value="Unassembled WGS sequence"/>
</dbReference>
<sequence length="173" mass="19181">MAMKLPHGLSKSVLFTLLCVALMSAVLTNALDCYACTYLDGYSDTSCLNNASAVRAINCTRKYCVTMRVEMRRNSSKVMSFLRDCQDEPAMLYGNIPDETFRTYYSSCQQNRCNGHNGRVKNSTNGTDGGGIHNAIVPGKNAGQGVFLCPWTLLFLPVLRIWQMHLARVPKIA</sequence>
<feature type="chain" id="PRO_5046019985" description="Protein quiver" evidence="1">
    <location>
        <begin position="31"/>
        <end position="173"/>
    </location>
</feature>
<dbReference type="SUPFAM" id="SSF57302">
    <property type="entry name" value="Snake toxin-like"/>
    <property type="match status" value="1"/>
</dbReference>